<keyword evidence="4" id="KW-1185">Reference proteome</keyword>
<organism evidence="3 4">
    <name type="scientific">Aureliella helgolandensis</name>
    <dbReference type="NCBI Taxonomy" id="2527968"/>
    <lineage>
        <taxon>Bacteria</taxon>
        <taxon>Pseudomonadati</taxon>
        <taxon>Planctomycetota</taxon>
        <taxon>Planctomycetia</taxon>
        <taxon>Pirellulales</taxon>
        <taxon>Pirellulaceae</taxon>
        <taxon>Aureliella</taxon>
    </lineage>
</organism>
<protein>
    <submittedName>
        <fullName evidence="3">Peroxiredoxin</fullName>
        <ecNumber evidence="3">1.11.1.15</ecNumber>
    </submittedName>
</protein>
<keyword evidence="3" id="KW-0575">Peroxidase</keyword>
<dbReference type="KEGG" id="ahel:Q31a_60590"/>
<dbReference type="SUPFAM" id="SSF52833">
    <property type="entry name" value="Thioredoxin-like"/>
    <property type="match status" value="1"/>
</dbReference>
<dbReference type="Gene3D" id="3.40.30.10">
    <property type="entry name" value="Glutaredoxin"/>
    <property type="match status" value="1"/>
</dbReference>
<dbReference type="Proteomes" id="UP000318017">
    <property type="component" value="Chromosome"/>
</dbReference>
<dbReference type="GO" id="GO:0006950">
    <property type="term" value="P:response to stress"/>
    <property type="evidence" value="ECO:0007669"/>
    <property type="project" value="UniProtKB-ARBA"/>
</dbReference>
<dbReference type="AlphaFoldDB" id="A0A518GGE8"/>
<proteinExistence type="predicted"/>
<dbReference type="RefSeq" id="WP_197355819.1">
    <property type="nucleotide sequence ID" value="NZ_CP036298.1"/>
</dbReference>
<dbReference type="PROSITE" id="PS51352">
    <property type="entry name" value="THIOREDOXIN_2"/>
    <property type="match status" value="1"/>
</dbReference>
<feature type="region of interest" description="Disordered" evidence="1">
    <location>
        <begin position="465"/>
        <end position="520"/>
    </location>
</feature>
<dbReference type="InterPro" id="IPR000866">
    <property type="entry name" value="AhpC/TSA"/>
</dbReference>
<sequence length="831" mass="94008">MHTNPLHLYTMLPKQTTCLKNIQYLPKSTSAWSLRRGLIGLGVVLCLLSGLPKSSAFGDEGTGEELLAGHSSHGEAFNEGPRQAAYLMPGMGNISFPVTTENALTQRFFNQGVAQLHGFWYYEAERSFRQAATLDPDCSMCYWGMAMANVENRERAQGFIAQAQEGVESVTPREKLFITAAKEYFQDEDSKGKKIDKKSRAQTYTHNLEAIVEEYPDDIEAKAFLAVQLWQNSRADLPIVSHVAINALLQQIFDANPSHPAHHYRIHLWDGHKAKMALHSAGMCGPSLPGIAHMWHMPGHIYSKLHRYQDAAWQQEASARVDHAHMMRDRVLPDQIHNYAHNNEWLIRNLLNIGRIHDALALAQNMQELPRHPKYNTLKKGSTKYGRERLLLALSTYRLWPELLEFAQTDYLAPTQDEKLQLERKRYMAVAYALTSQADLAASLLTEIEDLRTETQQTQDKLLEEQKKEQEQKQESAEADEKPAEEAASPDESTSPQVATAPDTKKAKANRERRAKERDATLKELKETLQRQAKAIATIQVAQAAAERDWKKALELWEQSDWKDNLLKAEWLAANDQPQESLELVDKEIQRRGGEVLPLAVKTWIQAQLGEVPHARQTLEKTRIAACQADLETPLLARLASLAAEQGYDSHWAVPPTPAADLGERPALDSLGSFRWHPYMAPRFTVFGAEQQALQLKDLRGQPTLVIFYLGFGCLHCIEQLHEFSPRAAELRNQGLEVLAISSENTELLARGVKTYTKPLDIPLYSDAELNTFKAYRCYDDFESQPLHGTFLISPDGKVLWQDISYEPFMDVDFILAESQRLLKLHAIGQN</sequence>
<feature type="compositionally biased region" description="Basic and acidic residues" evidence="1">
    <location>
        <begin position="465"/>
        <end position="485"/>
    </location>
</feature>
<evidence type="ECO:0000259" key="2">
    <source>
        <dbReference type="PROSITE" id="PS51352"/>
    </source>
</evidence>
<keyword evidence="3" id="KW-0560">Oxidoreductase</keyword>
<dbReference type="SUPFAM" id="SSF48452">
    <property type="entry name" value="TPR-like"/>
    <property type="match status" value="1"/>
</dbReference>
<accession>A0A518GGE8</accession>
<gene>
    <name evidence="3" type="primary">bcp_5</name>
    <name evidence="3" type="ORF">Q31a_60590</name>
</gene>
<dbReference type="GO" id="GO:0004601">
    <property type="term" value="F:peroxidase activity"/>
    <property type="evidence" value="ECO:0007669"/>
    <property type="project" value="UniProtKB-KW"/>
</dbReference>
<dbReference type="Pfam" id="PF00578">
    <property type="entry name" value="AhpC-TSA"/>
    <property type="match status" value="1"/>
</dbReference>
<evidence type="ECO:0000256" key="1">
    <source>
        <dbReference type="SAM" id="MobiDB-lite"/>
    </source>
</evidence>
<reference evidence="3 4" key="1">
    <citation type="submission" date="2019-02" db="EMBL/GenBank/DDBJ databases">
        <title>Deep-cultivation of Planctomycetes and their phenomic and genomic characterization uncovers novel biology.</title>
        <authorList>
            <person name="Wiegand S."/>
            <person name="Jogler M."/>
            <person name="Boedeker C."/>
            <person name="Pinto D."/>
            <person name="Vollmers J."/>
            <person name="Rivas-Marin E."/>
            <person name="Kohn T."/>
            <person name="Peeters S.H."/>
            <person name="Heuer A."/>
            <person name="Rast P."/>
            <person name="Oberbeckmann S."/>
            <person name="Bunk B."/>
            <person name="Jeske O."/>
            <person name="Meyerdierks A."/>
            <person name="Storesund J.E."/>
            <person name="Kallscheuer N."/>
            <person name="Luecker S."/>
            <person name="Lage O.M."/>
            <person name="Pohl T."/>
            <person name="Merkel B.J."/>
            <person name="Hornburger P."/>
            <person name="Mueller R.-W."/>
            <person name="Bruemmer F."/>
            <person name="Labrenz M."/>
            <person name="Spormann A.M."/>
            <person name="Op den Camp H."/>
            <person name="Overmann J."/>
            <person name="Amann R."/>
            <person name="Jetten M.S.M."/>
            <person name="Mascher T."/>
            <person name="Medema M.H."/>
            <person name="Devos D.P."/>
            <person name="Kaster A.-K."/>
            <person name="Ovreas L."/>
            <person name="Rohde M."/>
            <person name="Galperin M.Y."/>
            <person name="Jogler C."/>
        </authorList>
    </citation>
    <scope>NUCLEOTIDE SEQUENCE [LARGE SCALE GENOMIC DNA]</scope>
    <source>
        <strain evidence="3 4">Q31a</strain>
    </source>
</reference>
<dbReference type="InterPro" id="IPR036249">
    <property type="entry name" value="Thioredoxin-like_sf"/>
</dbReference>
<dbReference type="PANTHER" id="PTHR45588">
    <property type="entry name" value="TPR DOMAIN-CONTAINING PROTEIN"/>
    <property type="match status" value="1"/>
</dbReference>
<dbReference type="PANTHER" id="PTHR45588:SF1">
    <property type="entry name" value="WW DOMAIN-CONTAINING PROTEIN"/>
    <property type="match status" value="1"/>
</dbReference>
<evidence type="ECO:0000313" key="4">
    <source>
        <dbReference type="Proteomes" id="UP000318017"/>
    </source>
</evidence>
<dbReference type="EMBL" id="CP036298">
    <property type="protein sequence ID" value="QDV27666.1"/>
    <property type="molecule type" value="Genomic_DNA"/>
</dbReference>
<evidence type="ECO:0000313" key="3">
    <source>
        <dbReference type="EMBL" id="QDV27666.1"/>
    </source>
</evidence>
<feature type="compositionally biased region" description="Basic and acidic residues" evidence="1">
    <location>
        <begin position="503"/>
        <end position="520"/>
    </location>
</feature>
<dbReference type="EC" id="1.11.1.15" evidence="3"/>
<name>A0A518GGE8_9BACT</name>
<feature type="domain" description="Thioredoxin" evidence="2">
    <location>
        <begin position="653"/>
        <end position="824"/>
    </location>
</feature>
<dbReference type="InterPro" id="IPR013766">
    <property type="entry name" value="Thioredoxin_domain"/>
</dbReference>
<dbReference type="InterPro" id="IPR011990">
    <property type="entry name" value="TPR-like_helical_dom_sf"/>
</dbReference>